<dbReference type="SUPFAM" id="SSF111369">
    <property type="entry name" value="HlyD-like secretion proteins"/>
    <property type="match status" value="3"/>
</dbReference>
<gene>
    <name evidence="6" type="ORF">ASN18_1471</name>
</gene>
<evidence type="ECO:0000256" key="1">
    <source>
        <dbReference type="ARBA" id="ARBA00004196"/>
    </source>
</evidence>
<evidence type="ECO:0000256" key="2">
    <source>
        <dbReference type="SAM" id="Coils"/>
    </source>
</evidence>
<evidence type="ECO:0000256" key="3">
    <source>
        <dbReference type="SAM" id="Phobius"/>
    </source>
</evidence>
<dbReference type="PRINTS" id="PR01490">
    <property type="entry name" value="RTXTOXIND"/>
</dbReference>
<keyword evidence="7" id="KW-1185">Reference proteome</keyword>
<proteinExistence type="predicted"/>
<evidence type="ECO:0000259" key="4">
    <source>
        <dbReference type="Pfam" id="PF25917"/>
    </source>
</evidence>
<evidence type="ECO:0000313" key="6">
    <source>
        <dbReference type="EMBL" id="KWT86748.1"/>
    </source>
</evidence>
<dbReference type="Pfam" id="PF25954">
    <property type="entry name" value="Beta-barrel_RND_2"/>
    <property type="match status" value="1"/>
</dbReference>
<dbReference type="Gene3D" id="2.40.50.100">
    <property type="match status" value="1"/>
</dbReference>
<name>A0ABR5SGY4_9BACT</name>
<evidence type="ECO:0000313" key="7">
    <source>
        <dbReference type="Proteomes" id="UP000060487"/>
    </source>
</evidence>
<evidence type="ECO:0000259" key="5">
    <source>
        <dbReference type="Pfam" id="PF25954"/>
    </source>
</evidence>
<dbReference type="PANTHER" id="PTHR30386:SF19">
    <property type="entry name" value="MULTIDRUG EXPORT PROTEIN EMRA-RELATED"/>
    <property type="match status" value="1"/>
</dbReference>
<keyword evidence="3" id="KW-0812">Transmembrane</keyword>
<keyword evidence="3" id="KW-1133">Transmembrane helix</keyword>
<dbReference type="RefSeq" id="WP_085052094.1">
    <property type="nucleotide sequence ID" value="NZ_LNQR01000056.1"/>
</dbReference>
<keyword evidence="3" id="KW-0472">Membrane</keyword>
<feature type="transmembrane region" description="Helical" evidence="3">
    <location>
        <begin position="12"/>
        <end position="32"/>
    </location>
</feature>
<dbReference type="Gene3D" id="2.40.30.170">
    <property type="match status" value="1"/>
</dbReference>
<dbReference type="Pfam" id="PF25917">
    <property type="entry name" value="BSH_RND"/>
    <property type="match status" value="1"/>
</dbReference>
<reference evidence="6 7" key="1">
    <citation type="submission" date="2015-11" db="EMBL/GenBank/DDBJ databases">
        <authorList>
            <person name="Lin W."/>
        </authorList>
    </citation>
    <scope>NUCLEOTIDE SEQUENCE [LARGE SCALE GENOMIC DNA]</scope>
    <source>
        <strain evidence="6 7">HCH-1</strain>
    </source>
</reference>
<feature type="coiled-coil region" evidence="2">
    <location>
        <begin position="132"/>
        <end position="183"/>
    </location>
</feature>
<feature type="domain" description="Multidrug resistance protein MdtA-like barrel-sandwich hybrid" evidence="4">
    <location>
        <begin position="52"/>
        <end position="260"/>
    </location>
</feature>
<organism evidence="6 7">
    <name type="scientific">Candidatus Magnetominusculus xianensis</name>
    <dbReference type="NCBI Taxonomy" id="1748249"/>
    <lineage>
        <taxon>Bacteria</taxon>
        <taxon>Pseudomonadati</taxon>
        <taxon>Nitrospirota</taxon>
        <taxon>Nitrospiria</taxon>
        <taxon>Nitrospirales</taxon>
        <taxon>Nitrospiraceae</taxon>
        <taxon>Candidatus Magnetominusculus</taxon>
    </lineage>
</organism>
<keyword evidence="2" id="KW-0175">Coiled coil</keyword>
<dbReference type="Proteomes" id="UP000060487">
    <property type="component" value="Unassembled WGS sequence"/>
</dbReference>
<dbReference type="PANTHER" id="PTHR30386">
    <property type="entry name" value="MEMBRANE FUSION SUBUNIT OF EMRAB-TOLC MULTIDRUG EFFLUX PUMP"/>
    <property type="match status" value="1"/>
</dbReference>
<sequence length="360" mass="39042">MENNSNNHKKKIAIAVFVVVIIIGAFITLSYFKYMAVHISTDDAFVEGSIYSVSAKVAGTVKAVYVKDNQFVKEGELLAELDPSDFAIRVKEAEAALSAETSRLNEAGSRLEAASRALNEFHAKTAAAKANVELANANLAQALLDLKRAESLFKNDAISKEKLEKAQTNYNVHTAAKKSAQEQLKQVELSIITQGSVIKQADSMRVSQLAAIKQKEAMLEAANLNIGYTKIYAASSGNVSKKSVEVGNRIQAGQPLMAIVALDDLWVVANYKETQLSKIRPGQRVEIKVDAYPGRILSAKVDSIMSGTGTVFSLFPPENASGHYVKVVQRIPVKIVLDNTTEKANVLRVGMSVVPTVFVE</sequence>
<dbReference type="EMBL" id="LNQR01000056">
    <property type="protein sequence ID" value="KWT86748.1"/>
    <property type="molecule type" value="Genomic_DNA"/>
</dbReference>
<comment type="subcellular location">
    <subcellularLocation>
        <location evidence="1">Cell envelope</location>
    </subcellularLocation>
</comment>
<comment type="caution">
    <text evidence="6">The sequence shown here is derived from an EMBL/GenBank/DDBJ whole genome shotgun (WGS) entry which is preliminary data.</text>
</comment>
<dbReference type="Gene3D" id="1.10.287.470">
    <property type="entry name" value="Helix hairpin bin"/>
    <property type="match status" value="2"/>
</dbReference>
<dbReference type="InterPro" id="IPR050739">
    <property type="entry name" value="MFP"/>
</dbReference>
<protein>
    <submittedName>
        <fullName evidence="6">Secretion protein</fullName>
    </submittedName>
</protein>
<accession>A0ABR5SGY4</accession>
<feature type="domain" description="CusB-like beta-barrel" evidence="5">
    <location>
        <begin position="265"/>
        <end position="306"/>
    </location>
</feature>
<dbReference type="InterPro" id="IPR058625">
    <property type="entry name" value="MdtA-like_BSH"/>
</dbReference>
<dbReference type="InterPro" id="IPR058792">
    <property type="entry name" value="Beta-barrel_RND_2"/>
</dbReference>